<evidence type="ECO:0000313" key="15">
    <source>
        <dbReference type="Proteomes" id="UP000696931"/>
    </source>
</evidence>
<dbReference type="PANTHER" id="PTHR11766">
    <property type="entry name" value="TYROSYL-TRNA SYNTHETASE"/>
    <property type="match status" value="1"/>
</dbReference>
<keyword evidence="3 11" id="KW-0436">Ligase</keyword>
<evidence type="ECO:0000259" key="13">
    <source>
        <dbReference type="SMART" id="SM00363"/>
    </source>
</evidence>
<comment type="subunit">
    <text evidence="11">Homodimer.</text>
</comment>
<evidence type="ECO:0000256" key="6">
    <source>
        <dbReference type="ARBA" id="ARBA00022884"/>
    </source>
</evidence>
<feature type="binding site" evidence="11">
    <location>
        <position position="39"/>
    </location>
    <ligand>
        <name>L-tyrosine</name>
        <dbReference type="ChEBI" id="CHEBI:58315"/>
    </ligand>
</feature>
<dbReference type="GO" id="GO:0042803">
    <property type="term" value="F:protein homodimerization activity"/>
    <property type="evidence" value="ECO:0007669"/>
    <property type="project" value="UniProtKB-ARBA"/>
</dbReference>
<dbReference type="EC" id="6.1.1.1" evidence="11"/>
<feature type="binding site" evidence="11">
    <location>
        <position position="176"/>
    </location>
    <ligand>
        <name>L-tyrosine</name>
        <dbReference type="ChEBI" id="CHEBI:58315"/>
    </ligand>
</feature>
<dbReference type="SUPFAM" id="SSF55174">
    <property type="entry name" value="Alpha-L RNA-binding motif"/>
    <property type="match status" value="1"/>
</dbReference>
<keyword evidence="8 11" id="KW-0030">Aminoacyl-tRNA synthetase</keyword>
<feature type="binding site" evidence="11">
    <location>
        <position position="239"/>
    </location>
    <ligand>
        <name>ATP</name>
        <dbReference type="ChEBI" id="CHEBI:30616"/>
    </ligand>
</feature>
<dbReference type="CDD" id="cd00805">
    <property type="entry name" value="TyrRS_core"/>
    <property type="match status" value="1"/>
</dbReference>
<dbReference type="Pfam" id="PF00579">
    <property type="entry name" value="tRNA-synt_1b"/>
    <property type="match status" value="1"/>
</dbReference>
<dbReference type="GO" id="GO:0006437">
    <property type="term" value="P:tyrosyl-tRNA aminoacylation"/>
    <property type="evidence" value="ECO:0007669"/>
    <property type="project" value="UniProtKB-UniRule"/>
</dbReference>
<evidence type="ECO:0000256" key="5">
    <source>
        <dbReference type="ARBA" id="ARBA00022840"/>
    </source>
</evidence>
<feature type="binding site" evidence="11">
    <location>
        <position position="180"/>
    </location>
    <ligand>
        <name>L-tyrosine</name>
        <dbReference type="ChEBI" id="CHEBI:58315"/>
    </ligand>
</feature>
<feature type="domain" description="RNA-binding S4" evidence="13">
    <location>
        <begin position="364"/>
        <end position="422"/>
    </location>
</feature>
<dbReference type="EMBL" id="JACRIW010000033">
    <property type="protein sequence ID" value="MBI5168726.1"/>
    <property type="molecule type" value="Genomic_DNA"/>
</dbReference>
<comment type="function">
    <text evidence="11">Catalyzes the attachment of tyrosine to tRNA(Tyr) in a two-step reaction: tyrosine is first activated by ATP to form Tyr-AMP and then transferred to the acceptor end of tRNA(Tyr).</text>
</comment>
<evidence type="ECO:0000256" key="2">
    <source>
        <dbReference type="ARBA" id="ARBA00022490"/>
    </source>
</evidence>
<dbReference type="NCBIfam" id="TIGR00234">
    <property type="entry name" value="tyrS"/>
    <property type="match status" value="1"/>
</dbReference>
<dbReference type="CDD" id="cd00165">
    <property type="entry name" value="S4"/>
    <property type="match status" value="1"/>
</dbReference>
<dbReference type="AlphaFoldDB" id="A0A933SC59"/>
<sequence length="431" mass="46865">MSTNRHDQFLPDLEWRGLLHQMTSDDLRGELAKGPVTGYIGFDPTAASLHIGSLLQVLGLVRLQRAGHRPIAVVGGGTGLIGDPSGKTAERQLLTREKLDFNVAGIRRQLEQYLDFEGPCAATLVNNADWLCNIGFIDFLRDVGKHFSVNSLVARDSVKLRLEAREQGMSFTEFSYVLLQAYDFLKLYDLHGCTLQVGGSDQWGNIVDGADLIRRLRGASAFGLTQPLVTKSDGSKFGKSEGGNVWIDADLTPPYVFYQYWLNASDDDVKKYLRYFTLMEREAIEALDDEVANHPSGRVAQKTLADEVTKLVHGDAGVAEAKRATAALFGDGDLRALSAQELERALAGVPSVEFPREKLGTPEASLASVLALAKLAPSKGQARTLITGGSLRVNGVKRDQPEQVLTGEDVLGGGLVVLRKGKTYGVVRLVD</sequence>
<evidence type="ECO:0000256" key="3">
    <source>
        <dbReference type="ARBA" id="ARBA00022598"/>
    </source>
</evidence>
<dbReference type="FunFam" id="3.40.50.620:FF:000008">
    <property type="entry name" value="Tyrosine--tRNA ligase"/>
    <property type="match status" value="1"/>
</dbReference>
<evidence type="ECO:0000256" key="12">
    <source>
        <dbReference type="PROSITE-ProRule" id="PRU00182"/>
    </source>
</evidence>
<evidence type="ECO:0000256" key="10">
    <source>
        <dbReference type="ARBA" id="ARBA00060965"/>
    </source>
</evidence>
<dbReference type="GO" id="GO:0003723">
    <property type="term" value="F:RNA binding"/>
    <property type="evidence" value="ECO:0007669"/>
    <property type="project" value="UniProtKB-KW"/>
</dbReference>
<evidence type="ECO:0000256" key="7">
    <source>
        <dbReference type="ARBA" id="ARBA00022917"/>
    </source>
</evidence>
<dbReference type="Gene3D" id="1.10.240.10">
    <property type="entry name" value="Tyrosyl-Transfer RNA Synthetase"/>
    <property type="match status" value="1"/>
</dbReference>
<organism evidence="14 15">
    <name type="scientific">Eiseniibacteriota bacterium</name>
    <dbReference type="NCBI Taxonomy" id="2212470"/>
    <lineage>
        <taxon>Bacteria</taxon>
        <taxon>Candidatus Eiseniibacteriota</taxon>
    </lineage>
</organism>
<dbReference type="PRINTS" id="PR01040">
    <property type="entry name" value="TRNASYNTHTYR"/>
</dbReference>
<keyword evidence="7 11" id="KW-0648">Protein biosynthesis</keyword>
<dbReference type="PANTHER" id="PTHR11766:SF0">
    <property type="entry name" value="TYROSINE--TRNA LIGASE, MITOCHONDRIAL"/>
    <property type="match status" value="1"/>
</dbReference>
<dbReference type="Proteomes" id="UP000696931">
    <property type="component" value="Unassembled WGS sequence"/>
</dbReference>
<comment type="catalytic activity">
    <reaction evidence="9 11">
        <text>tRNA(Tyr) + L-tyrosine + ATP = L-tyrosyl-tRNA(Tyr) + AMP + diphosphate + H(+)</text>
        <dbReference type="Rhea" id="RHEA:10220"/>
        <dbReference type="Rhea" id="RHEA-COMP:9706"/>
        <dbReference type="Rhea" id="RHEA-COMP:9707"/>
        <dbReference type="ChEBI" id="CHEBI:15378"/>
        <dbReference type="ChEBI" id="CHEBI:30616"/>
        <dbReference type="ChEBI" id="CHEBI:33019"/>
        <dbReference type="ChEBI" id="CHEBI:58315"/>
        <dbReference type="ChEBI" id="CHEBI:78442"/>
        <dbReference type="ChEBI" id="CHEBI:78536"/>
        <dbReference type="ChEBI" id="CHEBI:456215"/>
        <dbReference type="EC" id="6.1.1.1"/>
    </reaction>
</comment>
<protein>
    <recommendedName>
        <fullName evidence="11">Tyrosine--tRNA ligase</fullName>
        <ecNumber evidence="11">6.1.1.1</ecNumber>
    </recommendedName>
    <alternativeName>
        <fullName evidence="11">Tyrosyl-tRNA synthetase</fullName>
        <shortName evidence="11">TyrRS</shortName>
    </alternativeName>
</protein>
<evidence type="ECO:0000256" key="8">
    <source>
        <dbReference type="ARBA" id="ARBA00023146"/>
    </source>
</evidence>
<dbReference type="InterPro" id="IPR054608">
    <property type="entry name" value="SYY-like_C"/>
</dbReference>
<evidence type="ECO:0000313" key="14">
    <source>
        <dbReference type="EMBL" id="MBI5168726.1"/>
    </source>
</evidence>
<evidence type="ECO:0000256" key="4">
    <source>
        <dbReference type="ARBA" id="ARBA00022741"/>
    </source>
</evidence>
<feature type="short sequence motif" description="'KMSKS' region" evidence="11">
    <location>
        <begin position="236"/>
        <end position="240"/>
    </location>
</feature>
<gene>
    <name evidence="11" type="primary">tyrS</name>
    <name evidence="14" type="ORF">HZA61_04475</name>
</gene>
<keyword evidence="5 11" id="KW-0067">ATP-binding</keyword>
<dbReference type="Pfam" id="PF22421">
    <property type="entry name" value="SYY_C-terminal"/>
    <property type="match status" value="1"/>
</dbReference>
<keyword evidence="2 11" id="KW-0963">Cytoplasm</keyword>
<feature type="short sequence motif" description="'HIGH' region" evidence="11">
    <location>
        <begin position="44"/>
        <end position="53"/>
    </location>
</feature>
<dbReference type="InterPro" id="IPR014729">
    <property type="entry name" value="Rossmann-like_a/b/a_fold"/>
</dbReference>
<dbReference type="InterPro" id="IPR024088">
    <property type="entry name" value="Tyr-tRNA-ligase_bac-type"/>
</dbReference>
<dbReference type="Gene3D" id="3.10.290.10">
    <property type="entry name" value="RNA-binding S4 domain"/>
    <property type="match status" value="1"/>
</dbReference>
<dbReference type="InterPro" id="IPR024107">
    <property type="entry name" value="Tyr-tRNA-ligase_bac_1"/>
</dbReference>
<dbReference type="SMART" id="SM00363">
    <property type="entry name" value="S4"/>
    <property type="match status" value="1"/>
</dbReference>
<evidence type="ECO:0000256" key="9">
    <source>
        <dbReference type="ARBA" id="ARBA00048248"/>
    </source>
</evidence>
<dbReference type="SUPFAM" id="SSF52374">
    <property type="entry name" value="Nucleotidylyl transferase"/>
    <property type="match status" value="1"/>
</dbReference>
<dbReference type="GO" id="GO:0004831">
    <property type="term" value="F:tyrosine-tRNA ligase activity"/>
    <property type="evidence" value="ECO:0007669"/>
    <property type="project" value="UniProtKB-UniRule"/>
</dbReference>
<keyword evidence="6 12" id="KW-0694">RNA-binding</keyword>
<dbReference type="InterPro" id="IPR036986">
    <property type="entry name" value="S4_RNA-bd_sf"/>
</dbReference>
<comment type="subcellular location">
    <subcellularLocation>
        <location evidence="1 11">Cytoplasm</location>
    </subcellularLocation>
</comment>
<dbReference type="FunFam" id="1.10.240.10:FF:000001">
    <property type="entry name" value="Tyrosine--tRNA ligase"/>
    <property type="match status" value="1"/>
</dbReference>
<reference evidence="14" key="1">
    <citation type="submission" date="2020-07" db="EMBL/GenBank/DDBJ databases">
        <title>Huge and variable diversity of episymbiotic CPR bacteria and DPANN archaea in groundwater ecosystems.</title>
        <authorList>
            <person name="He C.Y."/>
            <person name="Keren R."/>
            <person name="Whittaker M."/>
            <person name="Farag I.F."/>
            <person name="Doudna J."/>
            <person name="Cate J.H.D."/>
            <person name="Banfield J.F."/>
        </authorList>
    </citation>
    <scope>NUCLEOTIDE SEQUENCE</scope>
    <source>
        <strain evidence="14">NC_groundwater_1813_Pr3_B-0.1um_71_17</strain>
    </source>
</reference>
<accession>A0A933SC59</accession>
<name>A0A933SC59_UNCEI</name>
<evidence type="ECO:0000256" key="11">
    <source>
        <dbReference type="HAMAP-Rule" id="MF_02006"/>
    </source>
</evidence>
<dbReference type="InterPro" id="IPR002942">
    <property type="entry name" value="S4_RNA-bd"/>
</dbReference>
<dbReference type="HAMAP" id="MF_02006">
    <property type="entry name" value="Tyr_tRNA_synth_type1"/>
    <property type="match status" value="1"/>
</dbReference>
<evidence type="ECO:0000256" key="1">
    <source>
        <dbReference type="ARBA" id="ARBA00004496"/>
    </source>
</evidence>
<keyword evidence="4 11" id="KW-0547">Nucleotide-binding</keyword>
<comment type="caution">
    <text evidence="14">The sequence shown here is derived from an EMBL/GenBank/DDBJ whole genome shotgun (WGS) entry which is preliminary data.</text>
</comment>
<dbReference type="InterPro" id="IPR002305">
    <property type="entry name" value="aa-tRNA-synth_Ic"/>
</dbReference>
<dbReference type="GO" id="GO:0005829">
    <property type="term" value="C:cytosol"/>
    <property type="evidence" value="ECO:0007669"/>
    <property type="project" value="TreeGrafter"/>
</dbReference>
<dbReference type="Gene3D" id="3.40.50.620">
    <property type="entry name" value="HUPs"/>
    <property type="match status" value="1"/>
</dbReference>
<dbReference type="GO" id="GO:0005524">
    <property type="term" value="F:ATP binding"/>
    <property type="evidence" value="ECO:0007669"/>
    <property type="project" value="UniProtKB-UniRule"/>
</dbReference>
<comment type="similarity">
    <text evidence="10 11">Belongs to the class-I aminoacyl-tRNA synthetase family. TyrS type 1 subfamily.</text>
</comment>
<dbReference type="InterPro" id="IPR002307">
    <property type="entry name" value="Tyr-tRNA-ligase"/>
</dbReference>
<dbReference type="PROSITE" id="PS50889">
    <property type="entry name" value="S4"/>
    <property type="match status" value="1"/>
</dbReference>
<proteinExistence type="inferred from homology"/>